<dbReference type="EMBL" id="CAADRA010000984">
    <property type="protein sequence ID" value="VFT81392.1"/>
    <property type="molecule type" value="Genomic_DNA"/>
</dbReference>
<gene>
    <name evidence="2" type="primary">Aste57867_4277</name>
    <name evidence="1" type="ORF">As57867_004266</name>
    <name evidence="2" type="ORF">ASTE57867_4277</name>
</gene>
<keyword evidence="3" id="KW-1185">Reference proteome</keyword>
<reference evidence="1" key="2">
    <citation type="submission" date="2019-06" db="EMBL/GenBank/DDBJ databases">
        <title>Genomics analysis of Aphanomyces spp. identifies a new class of oomycete effector associated with host adaptation.</title>
        <authorList>
            <person name="Gaulin E."/>
        </authorList>
    </citation>
    <scope>NUCLEOTIDE SEQUENCE</scope>
    <source>
        <strain evidence="1">CBS 578.67</strain>
    </source>
</reference>
<name>A0A485KGM4_9STRA</name>
<dbReference type="EMBL" id="VJMH01000984">
    <property type="protein sequence ID" value="KAF0713614.1"/>
    <property type="molecule type" value="Genomic_DNA"/>
</dbReference>
<evidence type="ECO:0000313" key="2">
    <source>
        <dbReference type="EMBL" id="VFT81392.1"/>
    </source>
</evidence>
<dbReference type="AlphaFoldDB" id="A0A485KGM4"/>
<evidence type="ECO:0000313" key="1">
    <source>
        <dbReference type="EMBL" id="KAF0713614.1"/>
    </source>
</evidence>
<reference evidence="2 3" key="1">
    <citation type="submission" date="2019-03" db="EMBL/GenBank/DDBJ databases">
        <authorList>
            <person name="Gaulin E."/>
            <person name="Dumas B."/>
        </authorList>
    </citation>
    <scope>NUCLEOTIDE SEQUENCE [LARGE SCALE GENOMIC DNA]</scope>
    <source>
        <strain evidence="2">CBS 568.67</strain>
    </source>
</reference>
<accession>A0A485KGM4</accession>
<proteinExistence type="predicted"/>
<protein>
    <submittedName>
        <fullName evidence="2">Aste57867_4277 protein</fullName>
    </submittedName>
</protein>
<dbReference type="Proteomes" id="UP000332933">
    <property type="component" value="Unassembled WGS sequence"/>
</dbReference>
<organism evidence="2 3">
    <name type="scientific">Aphanomyces stellatus</name>
    <dbReference type="NCBI Taxonomy" id="120398"/>
    <lineage>
        <taxon>Eukaryota</taxon>
        <taxon>Sar</taxon>
        <taxon>Stramenopiles</taxon>
        <taxon>Oomycota</taxon>
        <taxon>Saprolegniomycetes</taxon>
        <taxon>Saprolegniales</taxon>
        <taxon>Verrucalvaceae</taxon>
        <taxon>Aphanomyces</taxon>
    </lineage>
</organism>
<sequence>MRIHVFEDSQMAMNDCPLDGAGALLLVPASVEEGEDVDVALGRDQVKEIVVVHDLGPPIDASTKSLATMLGDHVPLVVDIDQAGRQAVRTRMSM</sequence>
<evidence type="ECO:0000313" key="3">
    <source>
        <dbReference type="Proteomes" id="UP000332933"/>
    </source>
</evidence>